<proteinExistence type="predicted"/>
<dbReference type="Gene3D" id="2.40.10.220">
    <property type="entry name" value="predicted glycosyltransferase like domains"/>
    <property type="match status" value="1"/>
</dbReference>
<dbReference type="SUPFAM" id="SSF141371">
    <property type="entry name" value="PilZ domain-like"/>
    <property type="match status" value="1"/>
</dbReference>
<feature type="domain" description="PilZ" evidence="1">
    <location>
        <begin position="3"/>
        <end position="88"/>
    </location>
</feature>
<dbReference type="Pfam" id="PF07238">
    <property type="entry name" value="PilZ"/>
    <property type="match status" value="1"/>
</dbReference>
<evidence type="ECO:0000313" key="2">
    <source>
        <dbReference type="EMBL" id="MDO6423385.1"/>
    </source>
</evidence>
<organism evidence="2 3">
    <name type="scientific">Saccharophagus degradans</name>
    <dbReference type="NCBI Taxonomy" id="86304"/>
    <lineage>
        <taxon>Bacteria</taxon>
        <taxon>Pseudomonadati</taxon>
        <taxon>Pseudomonadota</taxon>
        <taxon>Gammaproteobacteria</taxon>
        <taxon>Cellvibrionales</taxon>
        <taxon>Cellvibrionaceae</taxon>
        <taxon>Saccharophagus</taxon>
    </lineage>
</organism>
<dbReference type="EMBL" id="JAUOPB010000009">
    <property type="protein sequence ID" value="MDO6423385.1"/>
    <property type="molecule type" value="Genomic_DNA"/>
</dbReference>
<dbReference type="RefSeq" id="WP_011466801.1">
    <property type="nucleotide sequence ID" value="NZ_CP123764.1"/>
</dbReference>
<evidence type="ECO:0000313" key="3">
    <source>
        <dbReference type="Proteomes" id="UP001169760"/>
    </source>
</evidence>
<name>A0AAW7X744_9GAMM</name>
<evidence type="ECO:0000259" key="1">
    <source>
        <dbReference type="Pfam" id="PF07238"/>
    </source>
</evidence>
<gene>
    <name evidence="2" type="ORF">Q4521_12970</name>
</gene>
<comment type="caution">
    <text evidence="2">The sequence shown here is derived from an EMBL/GenBank/DDBJ whole genome shotgun (WGS) entry which is preliminary data.</text>
</comment>
<sequence>MDNRREHPRIPMTVNIKITHPDIGEKVIKTKDISDGGLFILAEPTAMPPIGSIVTGQVQGIIESAPELKMEIVRTDSNGVGLRYVDVD</sequence>
<dbReference type="GO" id="GO:0035438">
    <property type="term" value="F:cyclic-di-GMP binding"/>
    <property type="evidence" value="ECO:0007669"/>
    <property type="project" value="InterPro"/>
</dbReference>
<reference evidence="2" key="1">
    <citation type="submission" date="2023-07" db="EMBL/GenBank/DDBJ databases">
        <title>Genome content predicts the carbon catabolic preferences of heterotrophic bacteria.</title>
        <authorList>
            <person name="Gralka M."/>
        </authorList>
    </citation>
    <scope>NUCLEOTIDE SEQUENCE</scope>
    <source>
        <strain evidence="2">I3M17_2</strain>
    </source>
</reference>
<protein>
    <submittedName>
        <fullName evidence="2">PilZ domain-containing protein</fullName>
    </submittedName>
</protein>
<dbReference type="InterPro" id="IPR009875">
    <property type="entry name" value="PilZ_domain"/>
</dbReference>
<dbReference type="AlphaFoldDB" id="A0AAW7X744"/>
<accession>A0AAW7X744</accession>
<dbReference type="Proteomes" id="UP001169760">
    <property type="component" value="Unassembled WGS sequence"/>
</dbReference>
<dbReference type="GeneID" id="98612015"/>